<evidence type="ECO:0000313" key="2">
    <source>
        <dbReference type="Proteomes" id="UP000287651"/>
    </source>
</evidence>
<organism evidence="1 2">
    <name type="scientific">Ensete ventricosum</name>
    <name type="common">Abyssinian banana</name>
    <name type="synonym">Musa ensete</name>
    <dbReference type="NCBI Taxonomy" id="4639"/>
    <lineage>
        <taxon>Eukaryota</taxon>
        <taxon>Viridiplantae</taxon>
        <taxon>Streptophyta</taxon>
        <taxon>Embryophyta</taxon>
        <taxon>Tracheophyta</taxon>
        <taxon>Spermatophyta</taxon>
        <taxon>Magnoliopsida</taxon>
        <taxon>Liliopsida</taxon>
        <taxon>Zingiberales</taxon>
        <taxon>Musaceae</taxon>
        <taxon>Ensete</taxon>
    </lineage>
</organism>
<evidence type="ECO:0000313" key="1">
    <source>
        <dbReference type="EMBL" id="RRT82029.1"/>
    </source>
</evidence>
<dbReference type="AlphaFoldDB" id="A0A427B0J7"/>
<dbReference type="Proteomes" id="UP000287651">
    <property type="component" value="Unassembled WGS sequence"/>
</dbReference>
<gene>
    <name evidence="1" type="ORF">B296_00013572</name>
</gene>
<feature type="non-terminal residue" evidence="1">
    <location>
        <position position="1"/>
    </location>
</feature>
<name>A0A427B0J7_ENSVE</name>
<reference evidence="1 2" key="1">
    <citation type="journal article" date="2014" name="Agronomy (Basel)">
        <title>A Draft Genome Sequence for Ensete ventricosum, the Drought-Tolerant Tree Against Hunger.</title>
        <authorList>
            <person name="Harrison J."/>
            <person name="Moore K.A."/>
            <person name="Paszkiewicz K."/>
            <person name="Jones T."/>
            <person name="Grant M."/>
            <person name="Ambacheew D."/>
            <person name="Muzemil S."/>
            <person name="Studholme D.J."/>
        </authorList>
    </citation>
    <scope>NUCLEOTIDE SEQUENCE [LARGE SCALE GENOMIC DNA]</scope>
</reference>
<dbReference type="EMBL" id="AMZH03000773">
    <property type="protein sequence ID" value="RRT82029.1"/>
    <property type="molecule type" value="Genomic_DNA"/>
</dbReference>
<sequence>VEVSNQARSRVKLVPNWQGPYRVAKVAWDKTYCLRTTEGVMLSRTCHIVNLKKFYP</sequence>
<accession>A0A427B0J7</accession>
<protein>
    <submittedName>
        <fullName evidence="1">Uncharacterized protein</fullName>
    </submittedName>
</protein>
<comment type="caution">
    <text evidence="1">The sequence shown here is derived from an EMBL/GenBank/DDBJ whole genome shotgun (WGS) entry which is preliminary data.</text>
</comment>
<proteinExistence type="predicted"/>